<protein>
    <recommendedName>
        <fullName evidence="5">Secreted protein</fullName>
    </recommendedName>
</protein>
<feature type="signal peptide" evidence="1">
    <location>
        <begin position="1"/>
        <end position="16"/>
    </location>
</feature>
<dbReference type="EMBL" id="ABEU02000018">
    <property type="protein sequence ID" value="PNR34927.1"/>
    <property type="molecule type" value="Genomic_DNA"/>
</dbReference>
<reference evidence="2 4" key="2">
    <citation type="journal article" date="2018" name="Plant J.">
        <title>The Physcomitrella patens chromosome-scale assembly reveals moss genome structure and evolution.</title>
        <authorList>
            <person name="Lang D."/>
            <person name="Ullrich K.K."/>
            <person name="Murat F."/>
            <person name="Fuchs J."/>
            <person name="Jenkins J."/>
            <person name="Haas F.B."/>
            <person name="Piednoel M."/>
            <person name="Gundlach H."/>
            <person name="Van Bel M."/>
            <person name="Meyberg R."/>
            <person name="Vives C."/>
            <person name="Morata J."/>
            <person name="Symeonidi A."/>
            <person name="Hiss M."/>
            <person name="Muchero W."/>
            <person name="Kamisugi Y."/>
            <person name="Saleh O."/>
            <person name="Blanc G."/>
            <person name="Decker E.L."/>
            <person name="van Gessel N."/>
            <person name="Grimwood J."/>
            <person name="Hayes R.D."/>
            <person name="Graham S.W."/>
            <person name="Gunter L.E."/>
            <person name="McDaniel S.F."/>
            <person name="Hoernstein S.N.W."/>
            <person name="Larsson A."/>
            <person name="Li F.W."/>
            <person name="Perroud P.F."/>
            <person name="Phillips J."/>
            <person name="Ranjan P."/>
            <person name="Rokshar D.S."/>
            <person name="Rothfels C.J."/>
            <person name="Schneider L."/>
            <person name="Shu S."/>
            <person name="Stevenson D.W."/>
            <person name="Thummler F."/>
            <person name="Tillich M."/>
            <person name="Villarreal Aguilar J.C."/>
            <person name="Widiez T."/>
            <person name="Wong G.K."/>
            <person name="Wymore A."/>
            <person name="Zhang Y."/>
            <person name="Zimmer A.D."/>
            <person name="Quatrano R.S."/>
            <person name="Mayer K.F.X."/>
            <person name="Goodstein D."/>
            <person name="Casacuberta J.M."/>
            <person name="Vandepoele K."/>
            <person name="Reski R."/>
            <person name="Cuming A.C."/>
            <person name="Tuskan G.A."/>
            <person name="Maumus F."/>
            <person name="Salse J."/>
            <person name="Schmutz J."/>
            <person name="Rensing S.A."/>
        </authorList>
    </citation>
    <scope>NUCLEOTIDE SEQUENCE [LARGE SCALE GENOMIC DNA]</scope>
    <source>
        <strain evidence="3 4">cv. Gransden 2004</strain>
    </source>
</reference>
<dbReference type="EnsemblPlants" id="Pp3c18_7059V3.1">
    <property type="protein sequence ID" value="Pp3c18_7059V3.1"/>
    <property type="gene ID" value="Pp3c18_7059"/>
</dbReference>
<keyword evidence="1" id="KW-0732">Signal</keyword>
<evidence type="ECO:0000313" key="2">
    <source>
        <dbReference type="EMBL" id="PNR34927.1"/>
    </source>
</evidence>
<reference evidence="2 4" key="1">
    <citation type="journal article" date="2008" name="Science">
        <title>The Physcomitrella genome reveals evolutionary insights into the conquest of land by plants.</title>
        <authorList>
            <person name="Rensing S."/>
            <person name="Lang D."/>
            <person name="Zimmer A."/>
            <person name="Terry A."/>
            <person name="Salamov A."/>
            <person name="Shapiro H."/>
            <person name="Nishiyama T."/>
            <person name="Perroud P.-F."/>
            <person name="Lindquist E."/>
            <person name="Kamisugi Y."/>
            <person name="Tanahashi T."/>
            <person name="Sakakibara K."/>
            <person name="Fujita T."/>
            <person name="Oishi K."/>
            <person name="Shin-I T."/>
            <person name="Kuroki Y."/>
            <person name="Toyoda A."/>
            <person name="Suzuki Y."/>
            <person name="Hashimoto A."/>
            <person name="Yamaguchi K."/>
            <person name="Sugano A."/>
            <person name="Kohara Y."/>
            <person name="Fujiyama A."/>
            <person name="Anterola A."/>
            <person name="Aoki S."/>
            <person name="Ashton N."/>
            <person name="Barbazuk W.B."/>
            <person name="Barker E."/>
            <person name="Bennetzen J."/>
            <person name="Bezanilla M."/>
            <person name="Blankenship R."/>
            <person name="Cho S.H."/>
            <person name="Dutcher S."/>
            <person name="Estelle M."/>
            <person name="Fawcett J.A."/>
            <person name="Gundlach H."/>
            <person name="Hanada K."/>
            <person name="Heyl A."/>
            <person name="Hicks K.A."/>
            <person name="Hugh J."/>
            <person name="Lohr M."/>
            <person name="Mayer K."/>
            <person name="Melkozernov A."/>
            <person name="Murata T."/>
            <person name="Nelson D."/>
            <person name="Pils B."/>
            <person name="Prigge M."/>
            <person name="Reiss B."/>
            <person name="Renner T."/>
            <person name="Rombauts S."/>
            <person name="Rushton P."/>
            <person name="Sanderfoot A."/>
            <person name="Schween G."/>
            <person name="Shiu S.-H."/>
            <person name="Stueber K."/>
            <person name="Theodoulou F.L."/>
            <person name="Tu H."/>
            <person name="Van de Peer Y."/>
            <person name="Verrier P.J."/>
            <person name="Waters E."/>
            <person name="Wood A."/>
            <person name="Yang L."/>
            <person name="Cove D."/>
            <person name="Cuming A."/>
            <person name="Hasebe M."/>
            <person name="Lucas S."/>
            <person name="Mishler D.B."/>
            <person name="Reski R."/>
            <person name="Grigoriev I."/>
            <person name="Quatrano R.S."/>
            <person name="Boore J.L."/>
        </authorList>
    </citation>
    <scope>NUCLEOTIDE SEQUENCE [LARGE SCALE GENOMIC DNA]</scope>
    <source>
        <strain evidence="3 4">cv. Gransden 2004</strain>
    </source>
</reference>
<evidence type="ECO:0008006" key="5">
    <source>
        <dbReference type="Google" id="ProtNLM"/>
    </source>
</evidence>
<gene>
    <name evidence="2" type="ORF">PHYPA_022826</name>
</gene>
<dbReference type="Proteomes" id="UP000006727">
    <property type="component" value="Chromosome 18"/>
</dbReference>
<proteinExistence type="predicted"/>
<reference evidence="3" key="3">
    <citation type="submission" date="2020-12" db="UniProtKB">
        <authorList>
            <consortium name="EnsemblPlants"/>
        </authorList>
    </citation>
    <scope>IDENTIFICATION</scope>
</reference>
<dbReference type="PaxDb" id="3218-PP1S185_133V6.1"/>
<dbReference type="AlphaFoldDB" id="A0A2K1J072"/>
<sequence length="80" mass="9141">MCFARVHWYLLRGVCCCECPCGSRYASSLLHSSLTWTIHGGSSCRSDLHVGVQIEVRDTTEQIIDSYQDYVTVTHIKNFR</sequence>
<organism evidence="2">
    <name type="scientific">Physcomitrium patens</name>
    <name type="common">Spreading-leaved earth moss</name>
    <name type="synonym">Physcomitrella patens</name>
    <dbReference type="NCBI Taxonomy" id="3218"/>
    <lineage>
        <taxon>Eukaryota</taxon>
        <taxon>Viridiplantae</taxon>
        <taxon>Streptophyta</taxon>
        <taxon>Embryophyta</taxon>
        <taxon>Bryophyta</taxon>
        <taxon>Bryophytina</taxon>
        <taxon>Bryopsida</taxon>
        <taxon>Funariidae</taxon>
        <taxon>Funariales</taxon>
        <taxon>Funariaceae</taxon>
        <taxon>Physcomitrium</taxon>
    </lineage>
</organism>
<dbReference type="InParanoid" id="A0A2K1J072"/>
<feature type="chain" id="PRO_5036042802" description="Secreted protein" evidence="1">
    <location>
        <begin position="17"/>
        <end position="80"/>
    </location>
</feature>
<evidence type="ECO:0000313" key="3">
    <source>
        <dbReference type="EnsemblPlants" id="Pp3c18_7059V3.1"/>
    </source>
</evidence>
<keyword evidence="4" id="KW-1185">Reference proteome</keyword>
<evidence type="ECO:0000313" key="4">
    <source>
        <dbReference type="Proteomes" id="UP000006727"/>
    </source>
</evidence>
<evidence type="ECO:0000256" key="1">
    <source>
        <dbReference type="SAM" id="SignalP"/>
    </source>
</evidence>
<dbReference type="Gramene" id="Pp3c18_7059V3.1">
    <property type="protein sequence ID" value="Pp3c18_7059V3.1"/>
    <property type="gene ID" value="Pp3c18_7059"/>
</dbReference>
<accession>A0A2K1J072</accession>
<name>A0A2K1J072_PHYPA</name>